<dbReference type="STRING" id="84698.SAMN04488528_101919"/>
<dbReference type="InterPro" id="IPR001279">
    <property type="entry name" value="Metallo-B-lactamas"/>
</dbReference>
<dbReference type="RefSeq" id="WP_090041820.1">
    <property type="nucleotide sequence ID" value="NZ_FOKI01000019.1"/>
</dbReference>
<sequence>MKKSFKCLLGLILMLSFIFVGCNVPNLQTSNKETVQDKLLVHYIDVGQGDSILIQSKNKNLLIDAGPRSSSKDLINYLKKNNIKKLDYVIATHPHEDHIGGMADVINTFEIGEFYAPKKTHTTKTYENMVKALQNKKLKIIATNYETKSLDLGDEIIGDFLAPVKSEYDNLNNYSTVLKVTCGDNSFLFTGDAEKDSEKEILQKNIDVKADVIKLGHHGSSTSSSNEFLDKVNPSIAVASLGKGNDYGHPHKETIDKMKNRKITFYRTDELGTIVLSSDGKTITKK</sequence>
<protein>
    <submittedName>
        <fullName evidence="3">Competence protein ComEC</fullName>
    </submittedName>
</protein>
<dbReference type="InterPro" id="IPR036866">
    <property type="entry name" value="RibonucZ/Hydroxyglut_hydro"/>
</dbReference>
<dbReference type="CDD" id="cd07731">
    <property type="entry name" value="ComA-like_MBL-fold"/>
    <property type="match status" value="1"/>
</dbReference>
<dbReference type="PANTHER" id="PTHR30619:SF7">
    <property type="entry name" value="BETA-LACTAMASE DOMAIN PROTEIN"/>
    <property type="match status" value="1"/>
</dbReference>
<evidence type="ECO:0000256" key="1">
    <source>
        <dbReference type="SAM" id="SignalP"/>
    </source>
</evidence>
<dbReference type="EMBL" id="FOKI01000019">
    <property type="protein sequence ID" value="SFB22748.1"/>
    <property type="molecule type" value="Genomic_DNA"/>
</dbReference>
<accession>A0A1I0ZEA3</accession>
<keyword evidence="4" id="KW-1185">Reference proteome</keyword>
<evidence type="ECO:0000313" key="3">
    <source>
        <dbReference type="EMBL" id="SFB22748.1"/>
    </source>
</evidence>
<feature type="chain" id="PRO_5038403099" evidence="1">
    <location>
        <begin position="23"/>
        <end position="286"/>
    </location>
</feature>
<dbReference type="InterPro" id="IPR035681">
    <property type="entry name" value="ComA-like_MBL"/>
</dbReference>
<dbReference type="Gene3D" id="3.60.15.10">
    <property type="entry name" value="Ribonuclease Z/Hydroxyacylglutathione hydrolase-like"/>
    <property type="match status" value="1"/>
</dbReference>
<gene>
    <name evidence="3" type="ORF">SAMN04488528_101919</name>
</gene>
<feature type="domain" description="Metallo-beta-lactamase" evidence="2">
    <location>
        <begin position="48"/>
        <end position="243"/>
    </location>
</feature>
<keyword evidence="1" id="KW-0732">Signal</keyword>
<dbReference type="SUPFAM" id="SSF56281">
    <property type="entry name" value="Metallo-hydrolase/oxidoreductase"/>
    <property type="match status" value="1"/>
</dbReference>
<reference evidence="3 4" key="1">
    <citation type="submission" date="2016-10" db="EMBL/GenBank/DDBJ databases">
        <authorList>
            <person name="de Groot N.N."/>
        </authorList>
    </citation>
    <scope>NUCLEOTIDE SEQUENCE [LARGE SCALE GENOMIC DNA]</scope>
    <source>
        <strain evidence="3 4">DSM 12271</strain>
    </source>
</reference>
<dbReference type="InterPro" id="IPR052159">
    <property type="entry name" value="Competence_DNA_uptake"/>
</dbReference>
<evidence type="ECO:0000313" key="4">
    <source>
        <dbReference type="Proteomes" id="UP000198619"/>
    </source>
</evidence>
<organism evidence="3 4">
    <name type="scientific">Clostridium frigidicarnis</name>
    <dbReference type="NCBI Taxonomy" id="84698"/>
    <lineage>
        <taxon>Bacteria</taxon>
        <taxon>Bacillati</taxon>
        <taxon>Bacillota</taxon>
        <taxon>Clostridia</taxon>
        <taxon>Eubacteriales</taxon>
        <taxon>Clostridiaceae</taxon>
        <taxon>Clostridium</taxon>
    </lineage>
</organism>
<evidence type="ECO:0000259" key="2">
    <source>
        <dbReference type="SMART" id="SM00849"/>
    </source>
</evidence>
<dbReference type="PANTHER" id="PTHR30619">
    <property type="entry name" value="DNA INTERNALIZATION/COMPETENCE PROTEIN COMEC/REC2"/>
    <property type="match status" value="1"/>
</dbReference>
<dbReference type="AlphaFoldDB" id="A0A1I0ZEA3"/>
<dbReference type="PROSITE" id="PS51257">
    <property type="entry name" value="PROKAR_LIPOPROTEIN"/>
    <property type="match status" value="1"/>
</dbReference>
<feature type="signal peptide" evidence="1">
    <location>
        <begin position="1"/>
        <end position="22"/>
    </location>
</feature>
<proteinExistence type="predicted"/>
<dbReference type="Proteomes" id="UP000198619">
    <property type="component" value="Unassembled WGS sequence"/>
</dbReference>
<dbReference type="OrthoDB" id="9761531at2"/>
<name>A0A1I0ZEA3_9CLOT</name>
<dbReference type="SMART" id="SM00849">
    <property type="entry name" value="Lactamase_B"/>
    <property type="match status" value="1"/>
</dbReference>
<dbReference type="Pfam" id="PF00753">
    <property type="entry name" value="Lactamase_B"/>
    <property type="match status" value="1"/>
</dbReference>